<keyword evidence="2" id="KW-0614">Plasmid</keyword>
<dbReference type="InterPro" id="IPR001387">
    <property type="entry name" value="Cro/C1-type_HTH"/>
</dbReference>
<dbReference type="InterPro" id="IPR039060">
    <property type="entry name" value="Antitox_HigA"/>
</dbReference>
<evidence type="ECO:0000313" key="3">
    <source>
        <dbReference type="Proteomes" id="UP001058553"/>
    </source>
</evidence>
<evidence type="ECO:0000259" key="1">
    <source>
        <dbReference type="PROSITE" id="PS50943"/>
    </source>
</evidence>
<dbReference type="PANTHER" id="PTHR40455">
    <property type="entry name" value="ANTITOXIN HIGA"/>
    <property type="match status" value="1"/>
</dbReference>
<reference evidence="2" key="1">
    <citation type="submission" date="2022-07" db="EMBL/GenBank/DDBJ databases">
        <title>Genetic diversity of Erwinia pyrifoliae.</title>
        <authorList>
            <person name="Park D.S."/>
            <person name="Ham H."/>
        </authorList>
    </citation>
    <scope>NUCLEOTIDE SEQUENCE</scope>
    <source>
        <strain evidence="2">CP201486</strain>
        <plasmid evidence="2">unnamed</plasmid>
    </source>
</reference>
<accession>A0ABY5XDL4</accession>
<dbReference type="Gene3D" id="1.10.260.40">
    <property type="entry name" value="lambda repressor-like DNA-binding domains"/>
    <property type="match status" value="1"/>
</dbReference>
<name>A0ABY5XDL4_ERWPY</name>
<dbReference type="SMART" id="SM00530">
    <property type="entry name" value="HTH_XRE"/>
    <property type="match status" value="1"/>
</dbReference>
<gene>
    <name evidence="2" type="ORF">NYP84_19370</name>
</gene>
<evidence type="ECO:0000313" key="2">
    <source>
        <dbReference type="EMBL" id="UWS35486.1"/>
    </source>
</evidence>
<dbReference type="EMBL" id="CP103446">
    <property type="protein sequence ID" value="UWS35486.1"/>
    <property type="molecule type" value="Genomic_DNA"/>
</dbReference>
<dbReference type="Proteomes" id="UP001058553">
    <property type="component" value="Plasmid unnamed"/>
</dbReference>
<dbReference type="RefSeq" id="WP_011113999.1">
    <property type="nucleotide sequence ID" value="NZ_CP023568.1"/>
</dbReference>
<protein>
    <submittedName>
        <fullName evidence="2">Helix-turn-helix domain-containing protein</fullName>
    </submittedName>
</protein>
<dbReference type="PANTHER" id="PTHR40455:SF1">
    <property type="entry name" value="ANTITOXIN HIGA"/>
    <property type="match status" value="1"/>
</dbReference>
<proteinExistence type="predicted"/>
<dbReference type="GeneID" id="92238906"/>
<organism evidence="2 3">
    <name type="scientific">Erwinia pyrifoliae</name>
    <dbReference type="NCBI Taxonomy" id="79967"/>
    <lineage>
        <taxon>Bacteria</taxon>
        <taxon>Pseudomonadati</taxon>
        <taxon>Pseudomonadota</taxon>
        <taxon>Gammaproteobacteria</taxon>
        <taxon>Enterobacterales</taxon>
        <taxon>Erwiniaceae</taxon>
        <taxon>Erwinia</taxon>
    </lineage>
</organism>
<dbReference type="CDD" id="cd00093">
    <property type="entry name" value="HTH_XRE"/>
    <property type="match status" value="1"/>
</dbReference>
<geneLocation type="plasmid" evidence="2 3">
    <name>unnamed</name>
</geneLocation>
<dbReference type="PROSITE" id="PS50943">
    <property type="entry name" value="HTH_CROC1"/>
    <property type="match status" value="1"/>
</dbReference>
<dbReference type="Pfam" id="PF01381">
    <property type="entry name" value="HTH_3"/>
    <property type="match status" value="1"/>
</dbReference>
<sequence length="137" mass="14905">MLVADIIKAGEALTAVAPFLAGITDKRQHAEALEFVEHLLLNDPENPLLDLVCAKITAYEDTAPEFAEFNAQLAAMPAGVAMIRLLLDQHDLTLSDLPEIGSKSMVSRVLNGERKLTLEHAKKLATRFAISPALFID</sequence>
<dbReference type="SUPFAM" id="SSF47413">
    <property type="entry name" value="lambda repressor-like DNA-binding domains"/>
    <property type="match status" value="1"/>
</dbReference>
<feature type="domain" description="HTH cro/C1-type" evidence="1">
    <location>
        <begin position="83"/>
        <end position="135"/>
    </location>
</feature>
<dbReference type="InterPro" id="IPR010982">
    <property type="entry name" value="Lambda_DNA-bd_dom_sf"/>
</dbReference>
<keyword evidence="3" id="KW-1185">Reference proteome</keyword>